<evidence type="ECO:0000256" key="5">
    <source>
        <dbReference type="PROSITE-ProRule" id="PRU00723"/>
    </source>
</evidence>
<reference evidence="10" key="1">
    <citation type="submission" date="2013-03" db="EMBL/GenBank/DDBJ databases">
        <authorList>
            <person name="Jeffery W."/>
            <person name="Warren W."/>
            <person name="Wilson R.K."/>
        </authorList>
    </citation>
    <scope>NUCLEOTIDE SEQUENCE</scope>
    <source>
        <strain evidence="10">female</strain>
    </source>
</reference>
<dbReference type="Bgee" id="ENSAMXG00000038581">
    <property type="expression patterns" value="Expressed in embryo and 13 other cell types or tissues"/>
</dbReference>
<dbReference type="Pfam" id="PF00642">
    <property type="entry name" value="zf-CCCH"/>
    <property type="match status" value="2"/>
</dbReference>
<reference evidence="9" key="4">
    <citation type="submission" date="2025-09" db="UniProtKB">
        <authorList>
            <consortium name="Ensembl"/>
        </authorList>
    </citation>
    <scope>IDENTIFICATION</scope>
</reference>
<feature type="compositionally biased region" description="Polar residues" evidence="7">
    <location>
        <begin position="345"/>
        <end position="358"/>
    </location>
</feature>
<feature type="domain" description="C3H1-type" evidence="8">
    <location>
        <begin position="175"/>
        <end position="203"/>
    </location>
</feature>
<keyword evidence="6" id="KW-0687">Ribonucleoprotein</keyword>
<evidence type="ECO:0000256" key="2">
    <source>
        <dbReference type="ARBA" id="ARBA00022737"/>
    </source>
</evidence>
<evidence type="ECO:0000256" key="7">
    <source>
        <dbReference type="SAM" id="MobiDB-lite"/>
    </source>
</evidence>
<accession>A0A3B1II41</accession>
<dbReference type="InterPro" id="IPR036855">
    <property type="entry name" value="Znf_CCCH_sf"/>
</dbReference>
<evidence type="ECO:0000256" key="3">
    <source>
        <dbReference type="ARBA" id="ARBA00022771"/>
    </source>
</evidence>
<dbReference type="FunFam" id="4.10.1000.10:FF:000002">
    <property type="entry name" value="Zinc finger protein 36, C3H1 type-like 1"/>
    <property type="match status" value="1"/>
</dbReference>
<dbReference type="GO" id="GO:0005634">
    <property type="term" value="C:nucleus"/>
    <property type="evidence" value="ECO:0007669"/>
    <property type="project" value="UniProtKB-SubCell"/>
</dbReference>
<feature type="zinc finger region" description="C3H1-type" evidence="5">
    <location>
        <begin position="137"/>
        <end position="165"/>
    </location>
</feature>
<feature type="compositionally biased region" description="Pro residues" evidence="7">
    <location>
        <begin position="324"/>
        <end position="338"/>
    </location>
</feature>
<sequence length="416" mass="44389">MPSYALNQFVDVEEALCKQLLGLDFREQPSSLALPTSAVGYKNPGASCTFSSTGTISESRSMTSSNWTQHKEAPLPSRWNKMAFWSERAVSMVEGDTGGLDWASIESSLDKPGTMQSTLSMPTSVSALSAAATASSRYKTELCRTFSERGVCKYGSKCQFAHGHDELRGINRHPKYKTEPCRTFHSIGFCPYGIRCHFVHNNEDDLRQTPPPTRPQPQVSAPTTQRPPLLKQSFSFAGFPSTFQPLEPPLAQSSSFFRTPSFSTALPPAPNLISDLLNLAFPELDTGSCTSPSTDQAWDAQFLPSPDSGCSIGELAPTLTSPSQLPPSLPEGCPPRQSPPCSGVSMGSRSLSLTSLSDQEGGCGSSASSLSGSDSCSVFDGANRRLPIFSQLSVPDDGFSSEGSTGGSSGSPSFFL</sequence>
<dbReference type="InParanoid" id="A0A3B1II41"/>
<dbReference type="SUPFAM" id="SSF90229">
    <property type="entry name" value="CCCH zinc finger"/>
    <property type="match status" value="2"/>
</dbReference>
<dbReference type="InterPro" id="IPR045877">
    <property type="entry name" value="ZFP36-like"/>
</dbReference>
<dbReference type="Gene3D" id="4.10.1000.10">
    <property type="entry name" value="Zinc finger, CCCH-type"/>
    <property type="match status" value="2"/>
</dbReference>
<dbReference type="KEGG" id="amex:103025007"/>
<feature type="compositionally biased region" description="Low complexity" evidence="7">
    <location>
        <begin position="365"/>
        <end position="375"/>
    </location>
</feature>
<evidence type="ECO:0000256" key="1">
    <source>
        <dbReference type="ARBA" id="ARBA00022723"/>
    </source>
</evidence>
<dbReference type="GO" id="GO:1990904">
    <property type="term" value="C:ribonucleoprotein complex"/>
    <property type="evidence" value="ECO:0007669"/>
    <property type="project" value="UniProtKB-KW"/>
</dbReference>
<dbReference type="GO" id="GO:0008270">
    <property type="term" value="F:zinc ion binding"/>
    <property type="evidence" value="ECO:0007669"/>
    <property type="project" value="UniProtKB-KW"/>
</dbReference>
<keyword evidence="2 6" id="KW-0677">Repeat</keyword>
<dbReference type="GO" id="GO:1900153">
    <property type="term" value="P:positive regulation of nuclear-transcribed mRNA catabolic process, deadenylation-dependent decay"/>
    <property type="evidence" value="ECO:0007669"/>
    <property type="project" value="UniProtKB-UniRule"/>
</dbReference>
<keyword evidence="1 5" id="KW-0479">Metal-binding</keyword>
<feature type="region of interest" description="Disordered" evidence="7">
    <location>
        <begin position="392"/>
        <end position="416"/>
    </location>
</feature>
<organism evidence="9 10">
    <name type="scientific">Astyanax mexicanus</name>
    <name type="common">Blind cave fish</name>
    <name type="synonym">Astyanax fasciatus mexicanus</name>
    <dbReference type="NCBI Taxonomy" id="7994"/>
    <lineage>
        <taxon>Eukaryota</taxon>
        <taxon>Metazoa</taxon>
        <taxon>Chordata</taxon>
        <taxon>Craniata</taxon>
        <taxon>Vertebrata</taxon>
        <taxon>Euteleostomi</taxon>
        <taxon>Actinopterygii</taxon>
        <taxon>Neopterygii</taxon>
        <taxon>Teleostei</taxon>
        <taxon>Ostariophysi</taxon>
        <taxon>Characiformes</taxon>
        <taxon>Characoidei</taxon>
        <taxon>Acestrorhamphidae</taxon>
        <taxon>Acestrorhamphinae</taxon>
        <taxon>Astyanax</taxon>
    </lineage>
</organism>
<keyword evidence="6" id="KW-0963">Cytoplasm</keyword>
<protein>
    <recommendedName>
        <fullName evidence="6">mRNA decay activator protein ZFP36</fullName>
    </recommendedName>
    <alternativeName>
        <fullName evidence="6">Zinc finger protein 36</fullName>
    </alternativeName>
</protein>
<dbReference type="PANTHER" id="PTHR12547">
    <property type="entry name" value="CCCH ZINC FINGER/TIS11-RELATED"/>
    <property type="match status" value="1"/>
</dbReference>
<dbReference type="GeneTree" id="ENSGT00940000155076"/>
<keyword evidence="6" id="KW-0539">Nucleus</keyword>
<dbReference type="Proteomes" id="UP000018467">
    <property type="component" value="Unassembled WGS sequence"/>
</dbReference>
<dbReference type="GO" id="GO:0061158">
    <property type="term" value="P:3'-UTR-mediated mRNA destabilization"/>
    <property type="evidence" value="ECO:0007669"/>
    <property type="project" value="UniProtKB-UniRule"/>
</dbReference>
<evidence type="ECO:0000313" key="9">
    <source>
        <dbReference type="Ensembl" id="ENSAMXP00000029552.1"/>
    </source>
</evidence>
<dbReference type="GeneID" id="103025007"/>
<keyword evidence="10" id="KW-1185">Reference proteome</keyword>
<evidence type="ECO:0000259" key="8">
    <source>
        <dbReference type="PROSITE" id="PS50103"/>
    </source>
</evidence>
<dbReference type="PROSITE" id="PS50103">
    <property type="entry name" value="ZF_C3H1"/>
    <property type="match status" value="2"/>
</dbReference>
<dbReference type="InterPro" id="IPR000571">
    <property type="entry name" value="Znf_CCCH"/>
</dbReference>
<evidence type="ECO:0000256" key="4">
    <source>
        <dbReference type="ARBA" id="ARBA00022833"/>
    </source>
</evidence>
<proteinExistence type="predicted"/>
<evidence type="ECO:0000313" key="10">
    <source>
        <dbReference type="Proteomes" id="UP000018467"/>
    </source>
</evidence>
<dbReference type="GO" id="GO:0035925">
    <property type="term" value="F:mRNA 3'-UTR AU-rich region binding"/>
    <property type="evidence" value="ECO:0007669"/>
    <property type="project" value="UniProtKB-UniRule"/>
</dbReference>
<keyword evidence="3 5" id="KW-0863">Zinc-finger</keyword>
<reference evidence="9" key="3">
    <citation type="submission" date="2025-08" db="UniProtKB">
        <authorList>
            <consortium name="Ensembl"/>
        </authorList>
    </citation>
    <scope>IDENTIFICATION</scope>
</reference>
<feature type="zinc finger region" description="C3H1-type" evidence="5">
    <location>
        <begin position="175"/>
        <end position="203"/>
    </location>
</feature>
<comment type="subcellular location">
    <subcellularLocation>
        <location evidence="6">Nucleus</location>
    </subcellularLocation>
    <subcellularLocation>
        <location evidence="6">Cytoplasm</location>
    </subcellularLocation>
</comment>
<dbReference type="FunFam" id="4.10.1000.10:FF:000001">
    <property type="entry name" value="zinc finger CCCH domain-containing protein 15-like"/>
    <property type="match status" value="1"/>
</dbReference>
<dbReference type="Ensembl" id="ENSAMXT00000054122.1">
    <property type="protein sequence ID" value="ENSAMXP00000029552.1"/>
    <property type="gene ID" value="ENSAMXG00000038581.1"/>
</dbReference>
<dbReference type="GO" id="GO:0005737">
    <property type="term" value="C:cytoplasm"/>
    <property type="evidence" value="ECO:0007669"/>
    <property type="project" value="UniProtKB-SubCell"/>
</dbReference>
<dbReference type="AlphaFoldDB" id="A0A3B1II41"/>
<reference evidence="10" key="2">
    <citation type="journal article" date="2014" name="Nat. Commun.">
        <title>The cavefish genome reveals candidate genes for eye loss.</title>
        <authorList>
            <person name="McGaugh S.E."/>
            <person name="Gross J.B."/>
            <person name="Aken B."/>
            <person name="Blin M."/>
            <person name="Borowsky R."/>
            <person name="Chalopin D."/>
            <person name="Hinaux H."/>
            <person name="Jeffery W.R."/>
            <person name="Keene A."/>
            <person name="Ma L."/>
            <person name="Minx P."/>
            <person name="Murphy D."/>
            <person name="O'Quin K.E."/>
            <person name="Retaux S."/>
            <person name="Rohner N."/>
            <person name="Searle S.M."/>
            <person name="Stahl B.A."/>
            <person name="Tabin C."/>
            <person name="Volff J.N."/>
            <person name="Yoshizawa M."/>
            <person name="Warren W.C."/>
        </authorList>
    </citation>
    <scope>NUCLEOTIDE SEQUENCE [LARGE SCALE GENOMIC DNA]</scope>
    <source>
        <strain evidence="10">female</strain>
    </source>
</reference>
<dbReference type="STRING" id="7994.ENSAMXP00000029552"/>
<keyword evidence="4 5" id="KW-0862">Zinc</keyword>
<comment type="function">
    <text evidence="6">Zinc-finger RNA-binding protein that destabilizes several cytoplasmic AU-rich element (ARE)-containing mRNA transcripts by promoting their poly(A) tail removal or deadenylation, and hence provide a mechanism for attenuating protein synthesis. Acts as a 3'-untranslated region (UTR) ARE mRNA-binding adapter protein to communicate signaling events to the mRNA decay machinery. Functions by recruiting the CCR4-NOT deadenylase complex and probably other components of the cytoplasmic RNA decay machinery to the bound ARE-containing mRNAs, and hence promotes ARE-mediated mRNA deadenylation and decay processes. Binds to 3'-UTR ARE of numerous mRNAs.</text>
</comment>
<name>A0A3B1II41_ASTMX</name>
<feature type="domain" description="C3H1-type" evidence="8">
    <location>
        <begin position="137"/>
        <end position="165"/>
    </location>
</feature>
<dbReference type="SMART" id="SM00356">
    <property type="entry name" value="ZnF_C3H1"/>
    <property type="match status" value="2"/>
</dbReference>
<dbReference type="PANTHER" id="PTHR12547:SF18">
    <property type="entry name" value="PROTEIN TIS11"/>
    <property type="match status" value="1"/>
</dbReference>
<evidence type="ECO:0000256" key="6">
    <source>
        <dbReference type="RuleBase" id="RU369014"/>
    </source>
</evidence>
<feature type="region of interest" description="Disordered" evidence="7">
    <location>
        <begin position="309"/>
        <end position="375"/>
    </location>
</feature>
<feature type="region of interest" description="Disordered" evidence="7">
    <location>
        <begin position="203"/>
        <end position="226"/>
    </location>
</feature>
<comment type="subunit">
    <text evidence="6">Associates with the cytoplasmic CCR4-NOT deadenylase complex to trigger ARE-containing mRNA deadenylation and decay processes.</text>
</comment>
<dbReference type="FunCoup" id="A0A3B1II41">
    <property type="interactions" value="22"/>
</dbReference>